<gene>
    <name evidence="2" type="ORF">PHJA_001707600</name>
</gene>
<dbReference type="Proteomes" id="UP000653305">
    <property type="component" value="Unassembled WGS sequence"/>
</dbReference>
<organism evidence="2 3">
    <name type="scientific">Phtheirospermum japonicum</name>
    <dbReference type="NCBI Taxonomy" id="374723"/>
    <lineage>
        <taxon>Eukaryota</taxon>
        <taxon>Viridiplantae</taxon>
        <taxon>Streptophyta</taxon>
        <taxon>Embryophyta</taxon>
        <taxon>Tracheophyta</taxon>
        <taxon>Spermatophyta</taxon>
        <taxon>Magnoliopsida</taxon>
        <taxon>eudicotyledons</taxon>
        <taxon>Gunneridae</taxon>
        <taxon>Pentapetalae</taxon>
        <taxon>asterids</taxon>
        <taxon>lamiids</taxon>
        <taxon>Lamiales</taxon>
        <taxon>Orobanchaceae</taxon>
        <taxon>Orobanchaceae incertae sedis</taxon>
        <taxon>Phtheirospermum</taxon>
    </lineage>
</organism>
<feature type="compositionally biased region" description="Basic residues" evidence="1">
    <location>
        <begin position="27"/>
        <end position="40"/>
    </location>
</feature>
<keyword evidence="3" id="KW-1185">Reference proteome</keyword>
<sequence>MRLWKSLSYFDASGELQTVSVSDLTANKKKHHPRRPRHVHPLLLAEAPPRLRPVSRRAQGQGDKHHCPSLGQ</sequence>
<accession>A0A830CGX2</accession>
<evidence type="ECO:0000256" key="1">
    <source>
        <dbReference type="SAM" id="MobiDB-lite"/>
    </source>
</evidence>
<dbReference type="AlphaFoldDB" id="A0A830CGX2"/>
<protein>
    <submittedName>
        <fullName evidence="2">Peroxiredoxin-2e-1 chloroplastic</fullName>
    </submittedName>
</protein>
<feature type="region of interest" description="Disordered" evidence="1">
    <location>
        <begin position="25"/>
        <end position="72"/>
    </location>
</feature>
<evidence type="ECO:0000313" key="3">
    <source>
        <dbReference type="Proteomes" id="UP000653305"/>
    </source>
</evidence>
<name>A0A830CGX2_9LAMI</name>
<comment type="caution">
    <text evidence="2">The sequence shown here is derived from an EMBL/GenBank/DDBJ whole genome shotgun (WGS) entry which is preliminary data.</text>
</comment>
<reference evidence="2" key="1">
    <citation type="submission" date="2020-07" db="EMBL/GenBank/DDBJ databases">
        <title>Ethylene signaling mediates host invasion by parasitic plants.</title>
        <authorList>
            <person name="Yoshida S."/>
        </authorList>
    </citation>
    <scope>NUCLEOTIDE SEQUENCE</scope>
    <source>
        <strain evidence="2">Okayama</strain>
    </source>
</reference>
<evidence type="ECO:0000313" key="2">
    <source>
        <dbReference type="EMBL" id="GFP95634.1"/>
    </source>
</evidence>
<proteinExistence type="predicted"/>
<dbReference type="EMBL" id="BMAC01000400">
    <property type="protein sequence ID" value="GFP95634.1"/>
    <property type="molecule type" value="Genomic_DNA"/>
</dbReference>